<dbReference type="InterPro" id="IPR029034">
    <property type="entry name" value="Cystine-knot_cytokine"/>
</dbReference>
<evidence type="ECO:0000313" key="8">
    <source>
        <dbReference type="Proteomes" id="UP001152799"/>
    </source>
</evidence>
<dbReference type="EMBL" id="OU892280">
    <property type="protein sequence ID" value="CAG9767667.1"/>
    <property type="molecule type" value="Genomic_DNA"/>
</dbReference>
<feature type="compositionally biased region" description="Low complexity" evidence="5">
    <location>
        <begin position="195"/>
        <end position="210"/>
    </location>
</feature>
<keyword evidence="2" id="KW-0732">Signal</keyword>
<keyword evidence="3" id="KW-1015">Disulfide bond</keyword>
<dbReference type="Proteomes" id="UP001152799">
    <property type="component" value="Chromosome 4"/>
</dbReference>
<protein>
    <recommendedName>
        <fullName evidence="6">Spaetzle domain-containing protein</fullName>
    </recommendedName>
</protein>
<dbReference type="AlphaFoldDB" id="A0A9N9MP36"/>
<evidence type="ECO:0000259" key="6">
    <source>
        <dbReference type="Pfam" id="PF16077"/>
    </source>
</evidence>
<dbReference type="OrthoDB" id="7933576at2759"/>
<name>A0A9N9MP36_9CUCU</name>
<dbReference type="GO" id="GO:0045087">
    <property type="term" value="P:innate immune response"/>
    <property type="evidence" value="ECO:0007669"/>
    <property type="project" value="TreeGrafter"/>
</dbReference>
<evidence type="ECO:0000256" key="1">
    <source>
        <dbReference type="ARBA" id="ARBA00011748"/>
    </source>
</evidence>
<feature type="region of interest" description="Disordered" evidence="5">
    <location>
        <begin position="182"/>
        <end position="221"/>
    </location>
</feature>
<comment type="subunit">
    <text evidence="1">Homodimer; disulfide-linked.</text>
</comment>
<evidence type="ECO:0000256" key="4">
    <source>
        <dbReference type="ARBA" id="ARBA00023180"/>
    </source>
</evidence>
<gene>
    <name evidence="7" type="ORF">CEUTPL_LOCUS8226</name>
</gene>
<dbReference type="PANTHER" id="PTHR23199:SF16">
    <property type="entry name" value="PROTEIN SPAETZLE 5"/>
    <property type="match status" value="1"/>
</dbReference>
<dbReference type="Pfam" id="PF16077">
    <property type="entry name" value="Spaetzle"/>
    <property type="match status" value="1"/>
</dbReference>
<dbReference type="Gene3D" id="2.10.90.10">
    <property type="entry name" value="Cystine-knot cytokines"/>
    <property type="match status" value="1"/>
</dbReference>
<proteinExistence type="predicted"/>
<feature type="region of interest" description="Disordered" evidence="5">
    <location>
        <begin position="1"/>
        <end position="22"/>
    </location>
</feature>
<evidence type="ECO:0000256" key="5">
    <source>
        <dbReference type="SAM" id="MobiDB-lite"/>
    </source>
</evidence>
<evidence type="ECO:0000256" key="3">
    <source>
        <dbReference type="ARBA" id="ARBA00023157"/>
    </source>
</evidence>
<sequence length="322" mass="37065">MCMPEYGPNPTSCRYTPAPPGKTPSCARPGVTYCEYVDHYPSERIYHLIQSWQFNHKSLIISEAKEDFNAVYFPPPSTIYGPPAVDVGYHYPEPIYIPKPTQMFQEQGGYYIPPKPQITQPQNLTWSSFNGYPDYNKDGTFLTYKYTSNVPQNYNPYQTYPSPAYTQINELWKRNQRLKRSLRKKRTIQITSQYTRDSQSSNSTSSTSQLSRKKRQSTIQGQPICRSRSNYIMPKAALNSKGNWMYVVNMPETDRQFTQLVKSEMCVDTNCNGLCQLPQGYSSRCEQKYVQKRLIALDSSGSDLYSDTFWFPSCCVCTVSNS</sequence>
<evidence type="ECO:0000313" key="7">
    <source>
        <dbReference type="EMBL" id="CAG9767667.1"/>
    </source>
</evidence>
<dbReference type="PANTHER" id="PTHR23199">
    <property type="entry name" value="NEUROTROPHIN 1-RELATED"/>
    <property type="match status" value="1"/>
</dbReference>
<dbReference type="InterPro" id="IPR052444">
    <property type="entry name" value="Spz/Toll_ligand-like"/>
</dbReference>
<keyword evidence="8" id="KW-1185">Reference proteome</keyword>
<dbReference type="GO" id="GO:0005121">
    <property type="term" value="F:Toll binding"/>
    <property type="evidence" value="ECO:0007669"/>
    <property type="project" value="TreeGrafter"/>
</dbReference>
<feature type="domain" description="Spaetzle" evidence="6">
    <location>
        <begin position="223"/>
        <end position="319"/>
    </location>
</feature>
<dbReference type="SUPFAM" id="SSF57501">
    <property type="entry name" value="Cystine-knot cytokines"/>
    <property type="match status" value="1"/>
</dbReference>
<accession>A0A9N9MP36</accession>
<organism evidence="7 8">
    <name type="scientific">Ceutorhynchus assimilis</name>
    <name type="common">cabbage seed weevil</name>
    <dbReference type="NCBI Taxonomy" id="467358"/>
    <lineage>
        <taxon>Eukaryota</taxon>
        <taxon>Metazoa</taxon>
        <taxon>Ecdysozoa</taxon>
        <taxon>Arthropoda</taxon>
        <taxon>Hexapoda</taxon>
        <taxon>Insecta</taxon>
        <taxon>Pterygota</taxon>
        <taxon>Neoptera</taxon>
        <taxon>Endopterygota</taxon>
        <taxon>Coleoptera</taxon>
        <taxon>Polyphaga</taxon>
        <taxon>Cucujiformia</taxon>
        <taxon>Curculionidae</taxon>
        <taxon>Ceutorhynchinae</taxon>
        <taxon>Ceutorhynchus</taxon>
    </lineage>
</organism>
<dbReference type="FunFam" id="2.10.90.10:FF:000018">
    <property type="entry name" value="Spatzle 4"/>
    <property type="match status" value="1"/>
</dbReference>
<keyword evidence="4" id="KW-0325">Glycoprotein</keyword>
<dbReference type="GO" id="GO:0005615">
    <property type="term" value="C:extracellular space"/>
    <property type="evidence" value="ECO:0007669"/>
    <property type="project" value="UniProtKB-ARBA"/>
</dbReference>
<reference evidence="7" key="1">
    <citation type="submission" date="2022-01" db="EMBL/GenBank/DDBJ databases">
        <authorList>
            <person name="King R."/>
        </authorList>
    </citation>
    <scope>NUCLEOTIDE SEQUENCE</scope>
</reference>
<dbReference type="GO" id="GO:0021556">
    <property type="term" value="P:central nervous system formation"/>
    <property type="evidence" value="ECO:0007669"/>
    <property type="project" value="TreeGrafter"/>
</dbReference>
<dbReference type="InterPro" id="IPR032104">
    <property type="entry name" value="Spaetzle"/>
</dbReference>
<evidence type="ECO:0000256" key="2">
    <source>
        <dbReference type="ARBA" id="ARBA00022729"/>
    </source>
</evidence>
<dbReference type="GO" id="GO:0008083">
    <property type="term" value="F:growth factor activity"/>
    <property type="evidence" value="ECO:0007669"/>
    <property type="project" value="TreeGrafter"/>
</dbReference>